<keyword evidence="5" id="KW-0482">Metalloprotease</keyword>
<dbReference type="InterPro" id="IPR000594">
    <property type="entry name" value="ThiF_NAD_FAD-bd"/>
</dbReference>
<dbReference type="PANTHER" id="PTHR43267:SF1">
    <property type="entry name" value="TRNA THREONYLCARBAMOYLADENOSINE DEHYDRATASE"/>
    <property type="match status" value="1"/>
</dbReference>
<proteinExistence type="predicted"/>
<dbReference type="Pfam" id="PF00899">
    <property type="entry name" value="ThiF"/>
    <property type="match status" value="1"/>
</dbReference>
<keyword evidence="8" id="KW-0808">Transferase</keyword>
<dbReference type="SUPFAM" id="SSF69572">
    <property type="entry name" value="Activating enzymes of the ubiquitin-like proteins"/>
    <property type="match status" value="1"/>
</dbReference>
<evidence type="ECO:0000256" key="4">
    <source>
        <dbReference type="ARBA" id="ARBA00022833"/>
    </source>
</evidence>
<evidence type="ECO:0000256" key="5">
    <source>
        <dbReference type="ARBA" id="ARBA00023049"/>
    </source>
</evidence>
<organism evidence="8 9">
    <name type="scientific">Sphingomonas abietis</name>
    <dbReference type="NCBI Taxonomy" id="3012344"/>
    <lineage>
        <taxon>Bacteria</taxon>
        <taxon>Pseudomonadati</taxon>
        <taxon>Pseudomonadota</taxon>
        <taxon>Alphaproteobacteria</taxon>
        <taxon>Sphingomonadales</taxon>
        <taxon>Sphingomonadaceae</taxon>
        <taxon>Sphingomonas</taxon>
    </lineage>
</organism>
<dbReference type="RefSeq" id="WP_270077359.1">
    <property type="nucleotide sequence ID" value="NZ_CP115174.1"/>
</dbReference>
<dbReference type="Proteomes" id="UP001210865">
    <property type="component" value="Chromosome"/>
</dbReference>
<dbReference type="InterPro" id="IPR045886">
    <property type="entry name" value="ThiF/MoeB/HesA"/>
</dbReference>
<protein>
    <submittedName>
        <fullName evidence="8">ThiF family adenylyltransferase</fullName>
    </submittedName>
</protein>
<keyword evidence="1" id="KW-0645">Protease</keyword>
<evidence type="ECO:0000259" key="6">
    <source>
        <dbReference type="Pfam" id="PF00899"/>
    </source>
</evidence>
<evidence type="ECO:0000313" key="8">
    <source>
        <dbReference type="EMBL" id="WBO22717.1"/>
    </source>
</evidence>
<dbReference type="PANTHER" id="PTHR43267">
    <property type="entry name" value="TRNA THREONYLCARBAMOYLADENOSINE DEHYDRATASE"/>
    <property type="match status" value="1"/>
</dbReference>
<evidence type="ECO:0000313" key="9">
    <source>
        <dbReference type="Proteomes" id="UP001210865"/>
    </source>
</evidence>
<dbReference type="InterPro" id="IPR035985">
    <property type="entry name" value="Ubiquitin-activating_enz"/>
</dbReference>
<evidence type="ECO:0000256" key="1">
    <source>
        <dbReference type="ARBA" id="ARBA00022670"/>
    </source>
</evidence>
<keyword evidence="9" id="KW-1185">Reference proteome</keyword>
<reference evidence="8 9" key="1">
    <citation type="submission" date="2022-12" db="EMBL/GenBank/DDBJ databases">
        <title>Sphingomonas abieness sp. nov., an endophytic bacterium isolated from Abies koreana.</title>
        <authorList>
            <person name="Jiang L."/>
            <person name="Lee J."/>
        </authorList>
    </citation>
    <scope>NUCLEOTIDE SEQUENCE [LARGE SCALE GENOMIC DNA]</scope>
    <source>
        <strain evidence="9">PAMB 00755</strain>
    </source>
</reference>
<name>A0ABY7NQ86_9SPHN</name>
<evidence type="ECO:0000256" key="2">
    <source>
        <dbReference type="ARBA" id="ARBA00022723"/>
    </source>
</evidence>
<keyword evidence="2" id="KW-0479">Metal-binding</keyword>
<evidence type="ECO:0000256" key="3">
    <source>
        <dbReference type="ARBA" id="ARBA00022801"/>
    </source>
</evidence>
<dbReference type="GO" id="GO:0016779">
    <property type="term" value="F:nucleotidyltransferase activity"/>
    <property type="evidence" value="ECO:0007669"/>
    <property type="project" value="UniProtKB-KW"/>
</dbReference>
<feature type="domain" description="THIF-type NAD/FAD binding fold" evidence="6">
    <location>
        <begin position="178"/>
        <end position="315"/>
    </location>
</feature>
<dbReference type="EMBL" id="CP115174">
    <property type="protein sequence ID" value="WBO22717.1"/>
    <property type="molecule type" value="Genomic_DNA"/>
</dbReference>
<keyword evidence="4" id="KW-0862">Zinc</keyword>
<evidence type="ECO:0000259" key="7">
    <source>
        <dbReference type="Pfam" id="PF14464"/>
    </source>
</evidence>
<accession>A0ABY7NQ86</accession>
<sequence length="461" mass="50031">MDTLRITGRQHSQLMAHLHDGTGLEAVAVGLCGRGGTSDRHLFVLHHLVEIPHSLCNRQIDSITWPTRSLRNLLAQAAHDRLAVIKFHSHGGGARFFSTRDDTSDAELYAAVGLKVPGEHLSAVLLPNGEIFARRLTAGSVSGPVDRISIVGDDLAFWGGAGAEDDVRTRDFDVRHRQAFGERTTRILSSLSVAVVGVSGTGSPTVEMLARLGVGRIVLVEFDVVEDKNLNRIWGAKRIHAEEKVNKARMMKAHIESLGLGTIVEIVPNRIDDPGSVRLVSTCDAVFGCMDSVEGRDILNRIATFYSLPYIDIGVRLDADGEGGMASISAGIHYLVPGGSSLRSRGVYTDADLHAEYLYRTDPVFYEDQVRRGYIKGVNVERPAVISINTAAAAFAVNELLARLHPFRTRSNGDFAIQKILFSHGRTAPREAGEPDDLLAPLVGRGDCIPLLMSPRISEAA</sequence>
<dbReference type="Pfam" id="PF14464">
    <property type="entry name" value="Prok-JAB"/>
    <property type="match status" value="1"/>
</dbReference>
<dbReference type="InterPro" id="IPR028090">
    <property type="entry name" value="JAB_dom_prok"/>
</dbReference>
<gene>
    <name evidence="8" type="ORF">PBT88_00745</name>
</gene>
<keyword evidence="3" id="KW-0378">Hydrolase</keyword>
<keyword evidence="8" id="KW-0548">Nucleotidyltransferase</keyword>
<dbReference type="Gene3D" id="3.40.50.720">
    <property type="entry name" value="NAD(P)-binding Rossmann-like Domain"/>
    <property type="match status" value="1"/>
</dbReference>
<feature type="domain" description="JAB" evidence="7">
    <location>
        <begin position="11"/>
        <end position="114"/>
    </location>
</feature>